<dbReference type="GO" id="GO:0008170">
    <property type="term" value="F:N-methyltransferase activity"/>
    <property type="evidence" value="ECO:0007669"/>
    <property type="project" value="InterPro"/>
</dbReference>
<dbReference type="InterPro" id="IPR029063">
    <property type="entry name" value="SAM-dependent_MTases_sf"/>
</dbReference>
<dbReference type="InterPro" id="IPR002941">
    <property type="entry name" value="DNA_methylase_N4/N6"/>
</dbReference>
<evidence type="ECO:0000313" key="10">
    <source>
        <dbReference type="Proteomes" id="UP000182121"/>
    </source>
</evidence>
<evidence type="ECO:0000256" key="5">
    <source>
        <dbReference type="RuleBase" id="RU362026"/>
    </source>
</evidence>
<dbReference type="PROSITE" id="PS00092">
    <property type="entry name" value="N6_MTASE"/>
    <property type="match status" value="1"/>
</dbReference>
<dbReference type="InterPro" id="IPR002052">
    <property type="entry name" value="DNA_methylase_N6_adenine_CS"/>
</dbReference>
<evidence type="ECO:0000313" key="11">
    <source>
        <dbReference type="Proteomes" id="UP000501069"/>
    </source>
</evidence>
<evidence type="ECO:0000256" key="4">
    <source>
        <dbReference type="ARBA" id="ARBA00022747"/>
    </source>
</evidence>
<dbReference type="Gene3D" id="3.40.50.150">
    <property type="entry name" value="Vaccinia Virus protein VP39"/>
    <property type="match status" value="1"/>
</dbReference>
<name>A0A1I0JVN1_9FIRM</name>
<dbReference type="GO" id="GO:0005737">
    <property type="term" value="C:cytoplasm"/>
    <property type="evidence" value="ECO:0007669"/>
    <property type="project" value="TreeGrafter"/>
</dbReference>
<dbReference type="RefSeq" id="WP_002584925.1">
    <property type="nucleotide sequence ID" value="NZ_AP031445.1"/>
</dbReference>
<feature type="domain" description="DNA methylase N-4/N-6" evidence="6">
    <location>
        <begin position="37"/>
        <end position="258"/>
    </location>
</feature>
<proteinExistence type="inferred from homology"/>
<dbReference type="InterPro" id="IPR001091">
    <property type="entry name" value="RM_Methyltransferase"/>
</dbReference>
<reference evidence="8 11" key="2">
    <citation type="submission" date="2019-11" db="EMBL/GenBank/DDBJ databases">
        <title>FDA dAtabase for Regulatory Grade micrObial Sequences (FDA-ARGOS): Supporting development and validation of Infectious Disease Dx tests.</title>
        <authorList>
            <person name="Turner S."/>
            <person name="Byrd R."/>
            <person name="Tallon L."/>
            <person name="Sadzewicz L."/>
            <person name="Vavikolanu K."/>
            <person name="Mehta A."/>
            <person name="Aluvathingal J."/>
            <person name="Nadendla S."/>
            <person name="Myers T."/>
            <person name="Yan Y."/>
            <person name="Sichtig H."/>
        </authorList>
    </citation>
    <scope>NUCLEOTIDE SEQUENCE [LARGE SCALE GENOMIC DNA]</scope>
    <source>
        <strain evidence="8 11">FDAARGOS_739</strain>
    </source>
</reference>
<protein>
    <recommendedName>
        <fullName evidence="5">Methyltransferase</fullName>
        <ecNumber evidence="5">2.1.1.-</ecNumber>
    </recommendedName>
</protein>
<gene>
    <name evidence="8" type="ORF">FOC47_04555</name>
    <name evidence="7" type="ORF">G5B26_26390</name>
    <name evidence="9" type="ORF">SAMN05216521_106931</name>
</gene>
<dbReference type="GO" id="GO:0032259">
    <property type="term" value="P:methylation"/>
    <property type="evidence" value="ECO:0007669"/>
    <property type="project" value="UniProtKB-KW"/>
</dbReference>
<dbReference type="GO" id="GO:0009307">
    <property type="term" value="P:DNA restriction-modification system"/>
    <property type="evidence" value="ECO:0007669"/>
    <property type="project" value="UniProtKB-KW"/>
</dbReference>
<comment type="similarity">
    <text evidence="1 5">Belongs to the N(4)/N(6)-methyltransferase family.</text>
</comment>
<evidence type="ECO:0000256" key="2">
    <source>
        <dbReference type="ARBA" id="ARBA00022603"/>
    </source>
</evidence>
<evidence type="ECO:0000313" key="12">
    <source>
        <dbReference type="Proteomes" id="UP000719916"/>
    </source>
</evidence>
<dbReference type="GeneID" id="57960429"/>
<reference evidence="7" key="4">
    <citation type="submission" date="2020-02" db="EMBL/GenBank/DDBJ databases">
        <authorList>
            <person name="Littmann E."/>
            <person name="Sorbara M."/>
        </authorList>
    </citation>
    <scope>NUCLEOTIDE SEQUENCE</scope>
    <source>
        <strain evidence="7">MSK.2.26</strain>
    </source>
</reference>
<dbReference type="GO" id="GO:0009007">
    <property type="term" value="F:site-specific DNA-methyltransferase (adenine-specific) activity"/>
    <property type="evidence" value="ECO:0007669"/>
    <property type="project" value="TreeGrafter"/>
</dbReference>
<organism evidence="9 10">
    <name type="scientific">Enterocloster clostridioformis</name>
    <dbReference type="NCBI Taxonomy" id="1531"/>
    <lineage>
        <taxon>Bacteria</taxon>
        <taxon>Bacillati</taxon>
        <taxon>Bacillota</taxon>
        <taxon>Clostridia</taxon>
        <taxon>Lachnospirales</taxon>
        <taxon>Lachnospiraceae</taxon>
        <taxon>Enterocloster</taxon>
    </lineage>
</organism>
<dbReference type="EMBL" id="FOIO01000069">
    <property type="protein sequence ID" value="SEU14608.1"/>
    <property type="molecule type" value="Genomic_DNA"/>
</dbReference>
<dbReference type="EMBL" id="CP050964">
    <property type="protein sequence ID" value="QIX89924.1"/>
    <property type="molecule type" value="Genomic_DNA"/>
</dbReference>
<dbReference type="PANTHER" id="PTHR13370">
    <property type="entry name" value="RNA METHYLASE-RELATED"/>
    <property type="match status" value="1"/>
</dbReference>
<evidence type="ECO:0000256" key="3">
    <source>
        <dbReference type="ARBA" id="ARBA00022679"/>
    </source>
</evidence>
<evidence type="ECO:0000313" key="9">
    <source>
        <dbReference type="EMBL" id="SEU14608.1"/>
    </source>
</evidence>
<dbReference type="PANTHER" id="PTHR13370:SF3">
    <property type="entry name" value="TRNA (GUANINE(10)-N2)-METHYLTRANSFERASE HOMOLOG"/>
    <property type="match status" value="1"/>
</dbReference>
<keyword evidence="3 9" id="KW-0808">Transferase</keyword>
<dbReference type="REBASE" id="391794">
    <property type="entry name" value="M1.Ecl739ORF4555P"/>
</dbReference>
<dbReference type="Proteomes" id="UP000719916">
    <property type="component" value="Unassembled WGS sequence"/>
</dbReference>
<reference evidence="9 10" key="1">
    <citation type="submission" date="2016-10" db="EMBL/GenBank/DDBJ databases">
        <authorList>
            <person name="Varghese N."/>
            <person name="Submissions S."/>
        </authorList>
    </citation>
    <scope>NUCLEOTIDE SEQUENCE [LARGE SCALE GENOMIC DNA]</scope>
    <source>
        <strain evidence="9 10">NLAE-zl-C196</strain>
    </source>
</reference>
<evidence type="ECO:0000313" key="7">
    <source>
        <dbReference type="EMBL" id="NSJ46990.1"/>
    </source>
</evidence>
<sequence length="271" mass="31040">MRKIIAKTVPFYYETNDAGIVLGDSFQILRKIKPESVDMIFADPPYFLSNDGITCQGGKMVSVNKGSWDKLKSENGKSIEEKHKFNRRWIKLCKRVLKPNGTIWVSGTLHNIYSIGMALEQEGFKIINNITWQKTNPPPNLACRCFTHSTETILWARKDEKKCRHFFDYSKMKEMNGGKQMKDVWVGSLTKPSEKSEGKHPTQKPEYLLERIILASTEEGQVVLDPFCGSGTTGSVALKHNRKFIGIDNVEEYLQITQRRLEKAIANEKEY</sequence>
<dbReference type="Proteomes" id="UP000501069">
    <property type="component" value="Chromosome"/>
</dbReference>
<keyword evidence="2 9" id="KW-0489">Methyltransferase</keyword>
<keyword evidence="4" id="KW-0680">Restriction system</keyword>
<dbReference type="AlphaFoldDB" id="A0A1I0JVN1"/>
<dbReference type="EC" id="2.1.1.-" evidence="5"/>
<evidence type="ECO:0000313" key="8">
    <source>
        <dbReference type="EMBL" id="QIX89924.1"/>
    </source>
</evidence>
<dbReference type="Pfam" id="PF01555">
    <property type="entry name" value="N6_N4_Mtase"/>
    <property type="match status" value="1"/>
</dbReference>
<evidence type="ECO:0000256" key="1">
    <source>
        <dbReference type="ARBA" id="ARBA00006594"/>
    </source>
</evidence>
<dbReference type="GO" id="GO:0003677">
    <property type="term" value="F:DNA binding"/>
    <property type="evidence" value="ECO:0007669"/>
    <property type="project" value="InterPro"/>
</dbReference>
<accession>A0A1I0JVN1</accession>
<dbReference type="SUPFAM" id="SSF53335">
    <property type="entry name" value="S-adenosyl-L-methionine-dependent methyltransferases"/>
    <property type="match status" value="1"/>
</dbReference>
<dbReference type="EMBL" id="JAAISW010000117">
    <property type="protein sequence ID" value="NSJ46990.1"/>
    <property type="molecule type" value="Genomic_DNA"/>
</dbReference>
<dbReference type="Proteomes" id="UP000182121">
    <property type="component" value="Unassembled WGS sequence"/>
</dbReference>
<reference evidence="7 12" key="3">
    <citation type="journal article" date="2020" name="Cell Host Microbe">
        <title>Functional and Genomic Variation between Human-Derived Isolates of Lachnospiraceae Reveals Inter- and Intra-Species Diversity.</title>
        <authorList>
            <person name="Sorbara M.T."/>
            <person name="Littmann E.R."/>
            <person name="Fontana E."/>
            <person name="Moody T.U."/>
            <person name="Kohout C.E."/>
            <person name="Gjonbalaj M."/>
            <person name="Eaton V."/>
            <person name="Seok R."/>
            <person name="Leiner I.M."/>
            <person name="Pamer E.G."/>
        </authorList>
    </citation>
    <scope>NUCLEOTIDE SEQUENCE [LARGE SCALE GENOMIC DNA]</scope>
    <source>
        <strain evidence="7 12">MSK.2.26</strain>
    </source>
</reference>
<dbReference type="PRINTS" id="PR00508">
    <property type="entry name" value="S21N4MTFRASE"/>
</dbReference>
<evidence type="ECO:0000259" key="6">
    <source>
        <dbReference type="Pfam" id="PF01555"/>
    </source>
</evidence>